<sequence>MSDSNWKAQLNAPQKSTRKKTEDVESRRNVNFEEYALRRELQMGIFEKGFEKPSPVQEEAIPVALQGKDVLARAKNGTGKTASFVIPVLEKVDTRESYVQALLMVPTRELALQTAQVTKELGKHIPGLEVMVTTGGTTLRDDILRLTSKVHILVATPGRVLDLASKKAVDLSHCHILVLDEADKLLSQEFMEIIDDLYTYLPSQLQSMLFSATFPVTVKTFAERHLHNPYEINLMDELTLKGVTQYYAFVEERQKIHCLNTLFNKLQINQSIIFCNSVNRVELLAKKITQLGYSCYYIHARMQQQHRNRVFHDFREGHCRNLVCSDLITRGIDIQAVNVVINFDFPKYSETYLHRIGRSGRFGHLGVAINFVTYDDRYNVYRIEQELDTEIKPIPAEIDPELYAA</sequence>
<dbReference type="SMART" id="SM00490">
    <property type="entry name" value="HELICc"/>
    <property type="match status" value="1"/>
</dbReference>
<dbReference type="PROSITE" id="PS51192">
    <property type="entry name" value="HELICASE_ATP_BIND_1"/>
    <property type="match status" value="1"/>
</dbReference>
<dbReference type="FunFam" id="3.40.50.300:FF:000114">
    <property type="entry name" value="ATP-dependent RNA helicase DDX6"/>
    <property type="match status" value="1"/>
</dbReference>
<comment type="catalytic activity">
    <reaction evidence="17">
        <text>ATP + H2O = ADP + phosphate + H(+)</text>
        <dbReference type="Rhea" id="RHEA:13065"/>
        <dbReference type="ChEBI" id="CHEBI:15377"/>
        <dbReference type="ChEBI" id="CHEBI:15378"/>
        <dbReference type="ChEBI" id="CHEBI:30616"/>
        <dbReference type="ChEBI" id="CHEBI:43474"/>
        <dbReference type="ChEBI" id="CHEBI:456216"/>
        <dbReference type="EC" id="3.6.4.13"/>
    </reaction>
</comment>
<evidence type="ECO:0000256" key="8">
    <source>
        <dbReference type="ARBA" id="ARBA00022840"/>
    </source>
</evidence>
<dbReference type="AlphaFoldDB" id="A0A6L0XPS4"/>
<dbReference type="GO" id="GO:0005524">
    <property type="term" value="F:ATP binding"/>
    <property type="evidence" value="ECO:0007669"/>
    <property type="project" value="UniProtKB-KW"/>
</dbReference>
<evidence type="ECO:0000256" key="13">
    <source>
        <dbReference type="ARBA" id="ARBA00024769"/>
    </source>
</evidence>
<keyword evidence="10" id="KW-0648">Protein biosynthesis</keyword>
<evidence type="ECO:0000256" key="7">
    <source>
        <dbReference type="ARBA" id="ARBA00022806"/>
    </source>
</evidence>
<dbReference type="GO" id="GO:0003723">
    <property type="term" value="F:RNA binding"/>
    <property type="evidence" value="ECO:0007669"/>
    <property type="project" value="UniProtKB-KW"/>
</dbReference>
<dbReference type="InterPro" id="IPR001650">
    <property type="entry name" value="Helicase_C-like"/>
</dbReference>
<evidence type="ECO:0000259" key="22">
    <source>
        <dbReference type="PROSITE" id="PS51194"/>
    </source>
</evidence>
<dbReference type="CDD" id="cd18787">
    <property type="entry name" value="SF2_C_DEAD"/>
    <property type="match status" value="1"/>
</dbReference>
<evidence type="ECO:0000256" key="1">
    <source>
        <dbReference type="ARBA" id="ARBA00004496"/>
    </source>
</evidence>
<evidence type="ECO:0000256" key="15">
    <source>
        <dbReference type="ARBA" id="ARBA00030297"/>
    </source>
</evidence>
<dbReference type="Pfam" id="PF00271">
    <property type="entry name" value="Helicase_C"/>
    <property type="match status" value="1"/>
</dbReference>
<dbReference type="InterPro" id="IPR027417">
    <property type="entry name" value="P-loop_NTPase"/>
</dbReference>
<dbReference type="InterPro" id="IPR014014">
    <property type="entry name" value="RNA_helicase_DEAD_Q_motif"/>
</dbReference>
<accession>A0A6L0XPS4</accession>
<feature type="domain" description="Helicase C-terminal" evidence="22">
    <location>
        <begin position="242"/>
        <end position="402"/>
    </location>
</feature>
<dbReference type="EMBL" id="LR812968">
    <property type="protein sequence ID" value="CAC9542810.1"/>
    <property type="molecule type" value="Genomic_DNA"/>
</dbReference>
<evidence type="ECO:0000256" key="6">
    <source>
        <dbReference type="ARBA" id="ARBA00022801"/>
    </source>
</evidence>
<reference evidence="24" key="1">
    <citation type="submission" date="2020-06" db="EMBL/GenBank/DDBJ databases">
        <authorList>
            <person name="Gonzalez-de la Fuente S."/>
            <person name="Peiro-Pastor R."/>
            <person name="Rastrojo A."/>
            <person name="Moreno J."/>
            <person name="Carrasco-Ramiro F."/>
            <person name="Requena JM."/>
            <person name="Aguado B."/>
        </authorList>
    </citation>
    <scope>NUCLEOTIDE SEQUENCE</scope>
</reference>
<dbReference type="GO" id="GO:0003724">
    <property type="term" value="F:RNA helicase activity"/>
    <property type="evidence" value="ECO:0007669"/>
    <property type="project" value="UniProtKB-EC"/>
</dbReference>
<feature type="compositionally biased region" description="Polar residues" evidence="20">
    <location>
        <begin position="1"/>
        <end position="15"/>
    </location>
</feature>
<keyword evidence="5 19" id="KW-0547">Nucleotide-binding</keyword>
<feature type="short sequence motif" description="Q motif" evidence="18">
    <location>
        <begin position="30"/>
        <end position="58"/>
    </location>
</feature>
<feature type="region of interest" description="Disordered" evidence="20">
    <location>
        <begin position="1"/>
        <end position="26"/>
    </location>
</feature>
<dbReference type="Proteomes" id="UP000255414">
    <property type="component" value="Chromosome 35"/>
</dbReference>
<proteinExistence type="inferred from homology"/>
<evidence type="ECO:0000256" key="3">
    <source>
        <dbReference type="ARBA" id="ARBA00022490"/>
    </source>
</evidence>
<comment type="subcellular location">
    <subcellularLocation>
        <location evidence="1">Cytoplasm</location>
    </subcellularLocation>
</comment>
<keyword evidence="8 19" id="KW-0067">ATP-binding</keyword>
<dbReference type="Pfam" id="PF00270">
    <property type="entry name" value="DEAD"/>
    <property type="match status" value="1"/>
</dbReference>
<evidence type="ECO:0000256" key="18">
    <source>
        <dbReference type="PROSITE-ProRule" id="PRU00552"/>
    </source>
</evidence>
<dbReference type="PROSITE" id="PS00039">
    <property type="entry name" value="DEAD_ATP_HELICASE"/>
    <property type="match status" value="1"/>
</dbReference>
<dbReference type="GO" id="GO:0016787">
    <property type="term" value="F:hydrolase activity"/>
    <property type="evidence" value="ECO:0007669"/>
    <property type="project" value="UniProtKB-KW"/>
</dbReference>
<evidence type="ECO:0000313" key="25">
    <source>
        <dbReference type="Proteomes" id="UP000255414"/>
    </source>
</evidence>
<dbReference type="SMR" id="A0A6L0XPS4"/>
<dbReference type="CDD" id="cd17940">
    <property type="entry name" value="DEADc_DDX6"/>
    <property type="match status" value="1"/>
</dbReference>
<protein>
    <recommendedName>
        <fullName evidence="12">Probable eukaryotic initiation factor 4A</fullName>
        <ecNumber evidence="2">3.6.4.13</ecNumber>
    </recommendedName>
    <alternativeName>
        <fullName evidence="15">ATP-dependent RNA helicase eIF4A</fullName>
    </alternativeName>
</protein>
<dbReference type="EC" id="3.6.4.13" evidence="2"/>
<comment type="similarity">
    <text evidence="11">Belongs to the DEAD box helicase family. eIF4A subfamily.</text>
</comment>
<evidence type="ECO:0000256" key="14">
    <source>
        <dbReference type="ARBA" id="ARBA00025917"/>
    </source>
</evidence>
<evidence type="ECO:0000256" key="19">
    <source>
        <dbReference type="RuleBase" id="RU000492"/>
    </source>
</evidence>
<feature type="domain" description="DEAD-box RNA helicase Q" evidence="23">
    <location>
        <begin position="30"/>
        <end position="58"/>
    </location>
</feature>
<organism evidence="24 25">
    <name type="scientific">Leishmania infantum</name>
    <dbReference type="NCBI Taxonomy" id="5671"/>
    <lineage>
        <taxon>Eukaryota</taxon>
        <taxon>Discoba</taxon>
        <taxon>Euglenozoa</taxon>
        <taxon>Kinetoplastea</taxon>
        <taxon>Metakinetoplastina</taxon>
        <taxon>Trypanosomatida</taxon>
        <taxon>Trypanosomatidae</taxon>
        <taxon>Leishmaniinae</taxon>
        <taxon>Leishmania</taxon>
    </lineage>
</organism>
<dbReference type="PANTHER" id="PTHR47960">
    <property type="entry name" value="DEAD-BOX ATP-DEPENDENT RNA HELICASE 50"/>
    <property type="match status" value="1"/>
</dbReference>
<dbReference type="SMART" id="SM00487">
    <property type="entry name" value="DEXDc"/>
    <property type="match status" value="1"/>
</dbReference>
<evidence type="ECO:0000256" key="10">
    <source>
        <dbReference type="ARBA" id="ARBA00022917"/>
    </source>
</evidence>
<dbReference type="GO" id="GO:0003743">
    <property type="term" value="F:translation initiation factor activity"/>
    <property type="evidence" value="ECO:0007669"/>
    <property type="project" value="UniProtKB-KW"/>
</dbReference>
<gene>
    <name evidence="24" type="ORF">LINF_350008800</name>
</gene>
<evidence type="ECO:0000256" key="12">
    <source>
        <dbReference type="ARBA" id="ARBA00024417"/>
    </source>
</evidence>
<feature type="domain" description="Helicase ATP-binding" evidence="21">
    <location>
        <begin position="61"/>
        <end position="232"/>
    </location>
</feature>
<dbReference type="InterPro" id="IPR000629">
    <property type="entry name" value="RNA-helicase_DEAD-box_CS"/>
</dbReference>
<dbReference type="InterPro" id="IPR011545">
    <property type="entry name" value="DEAD/DEAH_box_helicase_dom"/>
</dbReference>
<dbReference type="SUPFAM" id="SSF52540">
    <property type="entry name" value="P-loop containing nucleoside triphosphate hydrolases"/>
    <property type="match status" value="1"/>
</dbReference>
<dbReference type="InterPro" id="IPR014001">
    <property type="entry name" value="Helicase_ATP-bd"/>
</dbReference>
<dbReference type="OMA" id="TYEDRHT"/>
<evidence type="ECO:0000256" key="11">
    <source>
        <dbReference type="ARBA" id="ARBA00024352"/>
    </source>
</evidence>
<keyword evidence="7 19" id="KW-0347">Helicase</keyword>
<evidence type="ECO:0000256" key="20">
    <source>
        <dbReference type="SAM" id="MobiDB-lite"/>
    </source>
</evidence>
<name>A0A6L0XPS4_LEIIN</name>
<evidence type="ECO:0000256" key="16">
    <source>
        <dbReference type="ARBA" id="ARBA00038316"/>
    </source>
</evidence>
<comment type="similarity">
    <text evidence="16">Belongs to the DEAD box helicase family. DDX6/DHH1 subfamily.</text>
</comment>
<evidence type="ECO:0000313" key="24">
    <source>
        <dbReference type="EMBL" id="CAC9542810.1"/>
    </source>
</evidence>
<dbReference type="PROSITE" id="PS51195">
    <property type="entry name" value="Q_MOTIF"/>
    <property type="match status" value="1"/>
</dbReference>
<evidence type="ECO:0000259" key="21">
    <source>
        <dbReference type="PROSITE" id="PS51192"/>
    </source>
</evidence>
<keyword evidence="4" id="KW-0396">Initiation factor</keyword>
<keyword evidence="6 19" id="KW-0378">Hydrolase</keyword>
<comment type="subunit">
    <text evidence="14">eIF4F is a multi-subunit complex, the composition of which varies with external and internal environmental conditions. It is composed of at least EIF4A, EIF4E and EIF4G.</text>
</comment>
<evidence type="ECO:0000256" key="5">
    <source>
        <dbReference type="ARBA" id="ARBA00022741"/>
    </source>
</evidence>
<evidence type="ECO:0000259" key="23">
    <source>
        <dbReference type="PROSITE" id="PS51195"/>
    </source>
</evidence>
<keyword evidence="3" id="KW-0963">Cytoplasm</keyword>
<dbReference type="Gene3D" id="3.40.50.300">
    <property type="entry name" value="P-loop containing nucleotide triphosphate hydrolases"/>
    <property type="match status" value="2"/>
</dbReference>
<evidence type="ECO:0000256" key="4">
    <source>
        <dbReference type="ARBA" id="ARBA00022540"/>
    </source>
</evidence>
<dbReference type="PROSITE" id="PS51194">
    <property type="entry name" value="HELICASE_CTER"/>
    <property type="match status" value="1"/>
</dbReference>
<evidence type="ECO:0000256" key="17">
    <source>
        <dbReference type="ARBA" id="ARBA00047984"/>
    </source>
</evidence>
<evidence type="ECO:0000256" key="9">
    <source>
        <dbReference type="ARBA" id="ARBA00022884"/>
    </source>
</evidence>
<keyword evidence="9" id="KW-0694">RNA-binding</keyword>
<evidence type="ECO:0000256" key="2">
    <source>
        <dbReference type="ARBA" id="ARBA00012552"/>
    </source>
</evidence>
<dbReference type="GO" id="GO:0005737">
    <property type="term" value="C:cytoplasm"/>
    <property type="evidence" value="ECO:0007669"/>
    <property type="project" value="UniProtKB-SubCell"/>
</dbReference>
<comment type="function">
    <text evidence="13">ATP-dependent RNA helicase which is a subunit of the eIF4F complex involved in cap recognition and is required for mRNA binding to ribosome. In the current model of translation initiation, eIF4A unwinds RNA secondary structures in the 5'-UTR of mRNAs which is necessary to allow efficient binding of the small ribosomal subunit, and subsequent scanning for the initiator codon.</text>
</comment>